<evidence type="ECO:0000256" key="2">
    <source>
        <dbReference type="ARBA" id="ARBA00023125"/>
    </source>
</evidence>
<name>A0A0A3J3N8_9BACL</name>
<proteinExistence type="predicted"/>
<dbReference type="Proteomes" id="UP000030595">
    <property type="component" value="Unassembled WGS sequence"/>
</dbReference>
<keyword evidence="2" id="KW-0238">DNA-binding</keyword>
<dbReference type="InterPro" id="IPR036390">
    <property type="entry name" value="WH_DNA-bd_sf"/>
</dbReference>
<sequence>MDKLLLEKQLKAVADLNRIKLLACMKKGEVCVCDFVDVLKISQPAVSQHLRKLKEAGIITERKVGTWKHYRLVEEQSPVMNGILEQIEPMSVCNCDTGCCTHIEVQVSNG</sequence>
<dbReference type="GO" id="GO:0003677">
    <property type="term" value="F:DNA binding"/>
    <property type="evidence" value="ECO:0007669"/>
    <property type="project" value="UniProtKB-KW"/>
</dbReference>
<keyword evidence="1" id="KW-0805">Transcription regulation</keyword>
<dbReference type="Gene3D" id="1.10.10.10">
    <property type="entry name" value="Winged helix-like DNA-binding domain superfamily/Winged helix DNA-binding domain"/>
    <property type="match status" value="1"/>
</dbReference>
<dbReference type="SUPFAM" id="SSF46785">
    <property type="entry name" value="Winged helix' DNA-binding domain"/>
    <property type="match status" value="1"/>
</dbReference>
<dbReference type="PANTHER" id="PTHR33154">
    <property type="entry name" value="TRANSCRIPTIONAL REGULATOR, ARSR FAMILY"/>
    <property type="match status" value="1"/>
</dbReference>
<evidence type="ECO:0000256" key="3">
    <source>
        <dbReference type="ARBA" id="ARBA00023163"/>
    </source>
</evidence>
<evidence type="ECO:0000313" key="6">
    <source>
        <dbReference type="Proteomes" id="UP000030595"/>
    </source>
</evidence>
<keyword evidence="3" id="KW-0804">Transcription</keyword>
<dbReference type="SMART" id="SM00418">
    <property type="entry name" value="HTH_ARSR"/>
    <property type="match status" value="1"/>
</dbReference>
<dbReference type="AlphaFoldDB" id="A0A0A3J3N8"/>
<dbReference type="PANTHER" id="PTHR33154:SF18">
    <property type="entry name" value="ARSENICAL RESISTANCE OPERON REPRESSOR"/>
    <property type="match status" value="1"/>
</dbReference>
<dbReference type="RefSeq" id="WP_036178337.1">
    <property type="nucleotide sequence ID" value="NZ_AVCZ01000034.1"/>
</dbReference>
<dbReference type="InterPro" id="IPR036388">
    <property type="entry name" value="WH-like_DNA-bd_sf"/>
</dbReference>
<comment type="caution">
    <text evidence="5">The sequence shown here is derived from an EMBL/GenBank/DDBJ whole genome shotgun (WGS) entry which is preliminary data.</text>
</comment>
<feature type="domain" description="HTH arsR-type" evidence="4">
    <location>
        <begin position="1"/>
        <end position="91"/>
    </location>
</feature>
<dbReference type="PROSITE" id="PS50987">
    <property type="entry name" value="HTH_ARSR_2"/>
    <property type="match status" value="1"/>
</dbReference>
<evidence type="ECO:0000259" key="4">
    <source>
        <dbReference type="PROSITE" id="PS50987"/>
    </source>
</evidence>
<dbReference type="GO" id="GO:0003700">
    <property type="term" value="F:DNA-binding transcription factor activity"/>
    <property type="evidence" value="ECO:0007669"/>
    <property type="project" value="InterPro"/>
</dbReference>
<protein>
    <submittedName>
        <fullName evidence="5">Transcriptional regulator</fullName>
    </submittedName>
</protein>
<reference evidence="5 6" key="1">
    <citation type="submission" date="2014-02" db="EMBL/GenBank/DDBJ databases">
        <title>Draft genome sequence of Lysinibacillus massiliensis CCUG 49529.</title>
        <authorList>
            <person name="Zhang F."/>
            <person name="Wang G."/>
            <person name="Zhang L."/>
        </authorList>
    </citation>
    <scope>NUCLEOTIDE SEQUENCE [LARGE SCALE GENOMIC DNA]</scope>
    <source>
        <strain evidence="5 6">CCUG 49529</strain>
    </source>
</reference>
<keyword evidence="6" id="KW-1185">Reference proteome</keyword>
<dbReference type="InterPro" id="IPR011991">
    <property type="entry name" value="ArsR-like_HTH"/>
</dbReference>
<dbReference type="OrthoDB" id="9798835at2"/>
<evidence type="ECO:0000256" key="1">
    <source>
        <dbReference type="ARBA" id="ARBA00023015"/>
    </source>
</evidence>
<dbReference type="eggNOG" id="COG0640">
    <property type="taxonomic scope" value="Bacteria"/>
</dbReference>
<dbReference type="PRINTS" id="PR00778">
    <property type="entry name" value="HTHARSR"/>
</dbReference>
<dbReference type="InterPro" id="IPR051081">
    <property type="entry name" value="HTH_MetalResp_TranReg"/>
</dbReference>
<dbReference type="NCBIfam" id="NF033788">
    <property type="entry name" value="HTH_metalloreg"/>
    <property type="match status" value="1"/>
</dbReference>
<accession>A0A0A3J3N8</accession>
<dbReference type="Pfam" id="PF01022">
    <property type="entry name" value="HTH_5"/>
    <property type="match status" value="1"/>
</dbReference>
<evidence type="ECO:0000313" key="5">
    <source>
        <dbReference type="EMBL" id="KGR89768.1"/>
    </source>
</evidence>
<organism evidence="5 6">
    <name type="scientific">Ureibacillus massiliensis 4400831 = CIP 108448 = CCUG 49529</name>
    <dbReference type="NCBI Taxonomy" id="1211035"/>
    <lineage>
        <taxon>Bacteria</taxon>
        <taxon>Bacillati</taxon>
        <taxon>Bacillota</taxon>
        <taxon>Bacilli</taxon>
        <taxon>Bacillales</taxon>
        <taxon>Caryophanaceae</taxon>
        <taxon>Ureibacillus</taxon>
    </lineage>
</organism>
<dbReference type="EMBL" id="JPVQ01000034">
    <property type="protein sequence ID" value="KGR89768.1"/>
    <property type="molecule type" value="Genomic_DNA"/>
</dbReference>
<dbReference type="InterPro" id="IPR001845">
    <property type="entry name" value="HTH_ArsR_DNA-bd_dom"/>
</dbReference>
<dbReference type="CDD" id="cd00090">
    <property type="entry name" value="HTH_ARSR"/>
    <property type="match status" value="1"/>
</dbReference>
<gene>
    <name evidence="5" type="ORF">CD30_15175</name>
</gene>